<dbReference type="RefSeq" id="WP_012562752.1">
    <property type="nucleotide sequence ID" value="NC_011386.1"/>
</dbReference>
<dbReference type="HOGENOM" id="CLU_037707_3_0_5"/>
<keyword evidence="2" id="KW-1185">Reference proteome</keyword>
<name>B6JEF8_AFIC5</name>
<reference evidence="1 2" key="1">
    <citation type="journal article" date="2011" name="J. Bacteriol.">
        <title>Complete genome sequences of the chemolithoautotrophic Oligotropha carboxidovorans strains OM4 and OM5.</title>
        <authorList>
            <person name="Volland S."/>
            <person name="Rachinger M."/>
            <person name="Strittmatter A."/>
            <person name="Daniel R."/>
            <person name="Gottschalk G."/>
            <person name="Meyer O."/>
        </authorList>
    </citation>
    <scope>NUCLEOTIDE SEQUENCE [LARGE SCALE GENOMIC DNA]</scope>
    <source>
        <strain evidence="2">ATCC 49405 / DSM 1227 / KCTC 32145 / OM5</strain>
    </source>
</reference>
<dbReference type="EMBL" id="CP002826">
    <property type="protein sequence ID" value="AEI07102.1"/>
    <property type="molecule type" value="Genomic_DNA"/>
</dbReference>
<dbReference type="eggNOG" id="COG3497">
    <property type="taxonomic scope" value="Bacteria"/>
</dbReference>
<dbReference type="STRING" id="504832.OCA5_c24060"/>
<dbReference type="PANTHER" id="PTHR35861">
    <property type="match status" value="1"/>
</dbReference>
<sequence length="421" mass="45438">MTEPTFGITFVRDNNEPRPVVPSDLSPVGLVLPSEDADAAVFPLNGLVEFNSSDQTYLTALGTGDLFKAVSIINAQLADFQLAARIVAVRVAKGANDAATMTNIIGNQAAGTGLYALLRAGQVLGVIPRILGFPGYTGIFTRDEDDVAEANPICAVLPAICSALLAHAVVGGPGTTKQDALDWRETINSDRLIPVDNYLKVSDGTDTTEIDAAASVIGIGVRCDFKLGAGVPSHSWANQPVHGIVGLRRYDAFSLTDGANDAQEMLAQNIGVVLRGELGVETAIAEAGFNFVGTDNAGIDPLWQFYNVTRMRDFIHLSLLKSLRKRLGVSNITPHAVQALENDMTNFMSDLKANEHILGFRVGFEKDKNSPENLRLGRLRIFFRAEEPPVLRHLTIDSRRYRPALEEMLDTLITQANSLVA</sequence>
<dbReference type="KEGG" id="ocg:OCA5_c24060"/>
<dbReference type="PANTHER" id="PTHR35861:SF1">
    <property type="entry name" value="PHAGE TAIL SHEATH PROTEIN"/>
    <property type="match status" value="1"/>
</dbReference>
<accession>B6JEF8</accession>
<dbReference type="KEGG" id="oca:OCAR_5592"/>
<dbReference type="Proteomes" id="UP000007730">
    <property type="component" value="Chromosome"/>
</dbReference>
<organism evidence="1 2">
    <name type="scientific">Afipia carboxidovorans (strain ATCC 49405 / DSM 1227 / KCTC 32145 / OM5)</name>
    <name type="common">Oligotropha carboxidovorans</name>
    <dbReference type="NCBI Taxonomy" id="504832"/>
    <lineage>
        <taxon>Bacteria</taxon>
        <taxon>Pseudomonadati</taxon>
        <taxon>Pseudomonadota</taxon>
        <taxon>Alphaproteobacteria</taxon>
        <taxon>Hyphomicrobiales</taxon>
        <taxon>Nitrobacteraceae</taxon>
        <taxon>Afipia</taxon>
    </lineage>
</organism>
<proteinExistence type="predicted"/>
<evidence type="ECO:0000313" key="1">
    <source>
        <dbReference type="EMBL" id="AEI07102.1"/>
    </source>
</evidence>
<gene>
    <name evidence="1" type="ordered locus">OCA5_c24060</name>
</gene>
<dbReference type="OrthoDB" id="9767864at2"/>
<dbReference type="AlphaFoldDB" id="B6JEF8"/>
<protein>
    <submittedName>
        <fullName evidence="1">Putative phage tail sheath protein FI</fullName>
    </submittedName>
</protein>
<evidence type="ECO:0000313" key="2">
    <source>
        <dbReference type="Proteomes" id="UP000007730"/>
    </source>
</evidence>
<dbReference type="InterPro" id="IPR052042">
    <property type="entry name" value="Tail_sheath_structural"/>
</dbReference>